<evidence type="ECO:0000256" key="9">
    <source>
        <dbReference type="SAM" id="Phobius"/>
    </source>
</evidence>
<accession>A0A0R1N4T0</accession>
<dbReference type="EMBL" id="AZEC01000006">
    <property type="protein sequence ID" value="KRL12789.1"/>
    <property type="molecule type" value="Genomic_DNA"/>
</dbReference>
<feature type="transmembrane region" description="Helical" evidence="9">
    <location>
        <begin position="374"/>
        <end position="397"/>
    </location>
</feature>
<dbReference type="PANTHER" id="PTHR11328:SF36">
    <property type="entry name" value="MELIBIOSE PERMEASE"/>
    <property type="match status" value="1"/>
</dbReference>
<keyword evidence="4" id="KW-0762">Sugar transport</keyword>
<gene>
    <name evidence="10" type="ORF">FD09_GL002776</name>
</gene>
<evidence type="ECO:0000313" key="10">
    <source>
        <dbReference type="EMBL" id="KRL12789.1"/>
    </source>
</evidence>
<evidence type="ECO:0000256" key="4">
    <source>
        <dbReference type="ARBA" id="ARBA00022597"/>
    </source>
</evidence>
<dbReference type="GO" id="GO:0008643">
    <property type="term" value="P:carbohydrate transport"/>
    <property type="evidence" value="ECO:0007669"/>
    <property type="project" value="InterPro"/>
</dbReference>
<evidence type="ECO:0000256" key="1">
    <source>
        <dbReference type="ARBA" id="ARBA00004651"/>
    </source>
</evidence>
<dbReference type="PROSITE" id="PS00872">
    <property type="entry name" value="NA_GALACTOSIDE_SYMP"/>
    <property type="match status" value="1"/>
</dbReference>
<evidence type="ECO:0000256" key="3">
    <source>
        <dbReference type="ARBA" id="ARBA00022475"/>
    </source>
</evidence>
<feature type="transmembrane region" description="Helical" evidence="9">
    <location>
        <begin position="241"/>
        <end position="266"/>
    </location>
</feature>
<protein>
    <submittedName>
        <fullName evidence="10">Na+ xyloside symporter related transporter</fullName>
    </submittedName>
</protein>
<dbReference type="InterPro" id="IPR001927">
    <property type="entry name" value="Na/Gal_symport"/>
</dbReference>
<feature type="transmembrane region" description="Helical" evidence="9">
    <location>
        <begin position="45"/>
        <end position="66"/>
    </location>
</feature>
<evidence type="ECO:0000256" key="8">
    <source>
        <dbReference type="ARBA" id="ARBA00023136"/>
    </source>
</evidence>
<feature type="transmembrane region" description="Helical" evidence="9">
    <location>
        <begin position="191"/>
        <end position="212"/>
    </location>
</feature>
<evidence type="ECO:0000256" key="2">
    <source>
        <dbReference type="ARBA" id="ARBA00022448"/>
    </source>
</evidence>
<keyword evidence="5 9" id="KW-0812">Transmembrane</keyword>
<name>A0A0R1N4T0_9LACO</name>
<dbReference type="PANTHER" id="PTHR11328">
    <property type="entry name" value="MAJOR FACILITATOR SUPERFAMILY DOMAIN-CONTAINING PROTEIN"/>
    <property type="match status" value="1"/>
</dbReference>
<keyword evidence="6" id="KW-0769">Symport</keyword>
<feature type="transmembrane region" description="Helical" evidence="9">
    <location>
        <begin position="417"/>
        <end position="437"/>
    </location>
</feature>
<dbReference type="CDD" id="cd17332">
    <property type="entry name" value="MFS_MelB_like"/>
    <property type="match status" value="1"/>
</dbReference>
<evidence type="ECO:0000256" key="7">
    <source>
        <dbReference type="ARBA" id="ARBA00022989"/>
    </source>
</evidence>
<evidence type="ECO:0000256" key="5">
    <source>
        <dbReference type="ARBA" id="ARBA00022692"/>
    </source>
</evidence>
<dbReference type="NCBIfam" id="TIGR00792">
    <property type="entry name" value="gph"/>
    <property type="match status" value="1"/>
</dbReference>
<dbReference type="GO" id="GO:0006814">
    <property type="term" value="P:sodium ion transport"/>
    <property type="evidence" value="ECO:0007669"/>
    <property type="project" value="InterPro"/>
</dbReference>
<dbReference type="STRING" id="1423792.FD09_GL002776"/>
<dbReference type="OrthoDB" id="9764596at2"/>
<feature type="transmembrane region" description="Helical" evidence="9">
    <location>
        <begin position="278"/>
        <end position="297"/>
    </location>
</feature>
<dbReference type="InterPro" id="IPR018043">
    <property type="entry name" value="Na/Gal_symport_CS"/>
</dbReference>
<reference evidence="10 11" key="1">
    <citation type="journal article" date="2015" name="Genome Announc.">
        <title>Expanding the biotechnology potential of lactobacilli through comparative genomics of 213 strains and associated genera.</title>
        <authorList>
            <person name="Sun Z."/>
            <person name="Harris H.M."/>
            <person name="McCann A."/>
            <person name="Guo C."/>
            <person name="Argimon S."/>
            <person name="Zhang W."/>
            <person name="Yang X."/>
            <person name="Jeffery I.B."/>
            <person name="Cooney J.C."/>
            <person name="Kagawa T.F."/>
            <person name="Liu W."/>
            <person name="Song Y."/>
            <person name="Salvetti E."/>
            <person name="Wrobel A."/>
            <person name="Rasinkangas P."/>
            <person name="Parkhill J."/>
            <person name="Rea M.C."/>
            <person name="O'Sullivan O."/>
            <person name="Ritari J."/>
            <person name="Douillard F.P."/>
            <person name="Paul Ross R."/>
            <person name="Yang R."/>
            <person name="Briner A.E."/>
            <person name="Felis G.E."/>
            <person name="de Vos W.M."/>
            <person name="Barrangou R."/>
            <person name="Klaenhammer T.R."/>
            <person name="Caufield P.W."/>
            <person name="Cui Y."/>
            <person name="Zhang H."/>
            <person name="O'Toole P.W."/>
        </authorList>
    </citation>
    <scope>NUCLEOTIDE SEQUENCE [LARGE SCALE GENOMIC DNA]</scope>
    <source>
        <strain evidence="10 11">DSM 12744</strain>
    </source>
</reference>
<evidence type="ECO:0000256" key="6">
    <source>
        <dbReference type="ARBA" id="ARBA00022847"/>
    </source>
</evidence>
<sequence>MTKPSVSPQTRRNRYGFGIGTIGRDALYTMVSMYLLFYLTDVIKIPTSLLGGVTVIMIITRVFDAVNDPFMGIVVDNTHSRFGKFKPWIVAGGLVTSVFTVLMFTDWHLTGGAFLAVFLLTYILWEISFTANDIGYWGMLPALSQDQQERERIGGFARICANIGLFAMVVGIVPITNWLTRFTSGSLSGAYQLLAICVVIVMLFFLTISLSLTREGRFSTQEQGHTTLKGMVQVIFKNDQLLWITISLTLFMVGYVTTTSFGIYYFKYVYGNETMYSVFALVLGISQILSLSLFPLVSRHFSRQKMYRVTTGMVVLGYVIFFFAPTTTMLFIGLAGVLIFVGQAAIQLLMLMFITDTVEYGEWLFHQRNESITLSLQAFINKLGGAIANGVVGFTLILSGMKEAGSAARMTAQGIWIFKSFMMILPLLCILAGYLVYRRHYKIDAQFYQKIVQDLAKRREQKP</sequence>
<feature type="transmembrane region" description="Helical" evidence="9">
    <location>
        <begin position="159"/>
        <end position="179"/>
    </location>
</feature>
<organism evidence="10 11">
    <name type="scientific">Schleiferilactobacillus perolens DSM 12744</name>
    <dbReference type="NCBI Taxonomy" id="1423792"/>
    <lineage>
        <taxon>Bacteria</taxon>
        <taxon>Bacillati</taxon>
        <taxon>Bacillota</taxon>
        <taxon>Bacilli</taxon>
        <taxon>Lactobacillales</taxon>
        <taxon>Lactobacillaceae</taxon>
        <taxon>Schleiferilactobacillus</taxon>
    </lineage>
</organism>
<keyword evidence="11" id="KW-1185">Reference proteome</keyword>
<proteinExistence type="predicted"/>
<evidence type="ECO:0000313" key="11">
    <source>
        <dbReference type="Proteomes" id="UP000051330"/>
    </source>
</evidence>
<feature type="transmembrane region" description="Helical" evidence="9">
    <location>
        <begin position="21"/>
        <end position="39"/>
    </location>
</feature>
<dbReference type="PATRIC" id="fig|1423792.3.peg.2836"/>
<dbReference type="Proteomes" id="UP000051330">
    <property type="component" value="Unassembled WGS sequence"/>
</dbReference>
<keyword evidence="2" id="KW-0813">Transport</keyword>
<dbReference type="AlphaFoldDB" id="A0A0R1N4T0"/>
<keyword evidence="3" id="KW-1003">Cell membrane</keyword>
<dbReference type="SUPFAM" id="SSF103473">
    <property type="entry name" value="MFS general substrate transporter"/>
    <property type="match status" value="1"/>
</dbReference>
<dbReference type="InterPro" id="IPR036259">
    <property type="entry name" value="MFS_trans_sf"/>
</dbReference>
<keyword evidence="8 9" id="KW-0472">Membrane</keyword>
<dbReference type="RefSeq" id="WP_057820386.1">
    <property type="nucleotide sequence ID" value="NZ_AZEC01000006.1"/>
</dbReference>
<keyword evidence="7 9" id="KW-1133">Transmembrane helix</keyword>
<feature type="transmembrane region" description="Helical" evidence="9">
    <location>
        <begin position="87"/>
        <end position="107"/>
    </location>
</feature>
<dbReference type="Gene3D" id="1.20.1250.20">
    <property type="entry name" value="MFS general substrate transporter like domains"/>
    <property type="match status" value="2"/>
</dbReference>
<dbReference type="InterPro" id="IPR039672">
    <property type="entry name" value="MFS_2"/>
</dbReference>
<dbReference type="GO" id="GO:0005886">
    <property type="term" value="C:plasma membrane"/>
    <property type="evidence" value="ECO:0007669"/>
    <property type="project" value="UniProtKB-SubCell"/>
</dbReference>
<feature type="transmembrane region" description="Helical" evidence="9">
    <location>
        <begin position="113"/>
        <end position="138"/>
    </location>
</feature>
<comment type="caution">
    <text evidence="10">The sequence shown here is derived from an EMBL/GenBank/DDBJ whole genome shotgun (WGS) entry which is preliminary data.</text>
</comment>
<dbReference type="Pfam" id="PF13347">
    <property type="entry name" value="MFS_2"/>
    <property type="match status" value="1"/>
</dbReference>
<comment type="subcellular location">
    <subcellularLocation>
        <location evidence="1">Cell membrane</location>
        <topology evidence="1">Multi-pass membrane protein</topology>
    </subcellularLocation>
</comment>
<dbReference type="GO" id="GO:0015293">
    <property type="term" value="F:symporter activity"/>
    <property type="evidence" value="ECO:0007669"/>
    <property type="project" value="UniProtKB-KW"/>
</dbReference>